<dbReference type="RefSeq" id="WP_185693461.1">
    <property type="nucleotide sequence ID" value="NZ_JACHVA010000101.1"/>
</dbReference>
<dbReference type="AlphaFoldDB" id="A0A7X1E6L2"/>
<dbReference type="Gene3D" id="3.40.720.10">
    <property type="entry name" value="Alkaline Phosphatase, subunit A"/>
    <property type="match status" value="1"/>
</dbReference>
<accession>A0A7X1E6L2</accession>
<reference evidence="5 6" key="1">
    <citation type="submission" date="2020-07" db="EMBL/GenBank/DDBJ databases">
        <authorList>
            <person name="Feng X."/>
        </authorList>
    </citation>
    <scope>NUCLEOTIDE SEQUENCE [LARGE SCALE GENOMIC DNA]</scope>
    <source>
        <strain evidence="5 6">JCM14086</strain>
    </source>
</reference>
<feature type="chain" id="PRO_5030719141" evidence="3">
    <location>
        <begin position="20"/>
        <end position="422"/>
    </location>
</feature>
<protein>
    <submittedName>
        <fullName evidence="5">Sulfatase-like hydrolase/transferase</fullName>
    </submittedName>
</protein>
<feature type="signal peptide" evidence="3">
    <location>
        <begin position="1"/>
        <end position="19"/>
    </location>
</feature>
<dbReference type="PANTHER" id="PTHR42693">
    <property type="entry name" value="ARYLSULFATASE FAMILY MEMBER"/>
    <property type="match status" value="1"/>
</dbReference>
<dbReference type="InterPro" id="IPR050738">
    <property type="entry name" value="Sulfatase"/>
</dbReference>
<gene>
    <name evidence="5" type="ORF">H5P30_13515</name>
</gene>
<keyword evidence="3" id="KW-0732">Signal</keyword>
<proteinExistence type="inferred from homology"/>
<dbReference type="Pfam" id="PF00884">
    <property type="entry name" value="Sulfatase"/>
    <property type="match status" value="1"/>
</dbReference>
<feature type="domain" description="Sulfatase N-terminal" evidence="4">
    <location>
        <begin position="25"/>
        <end position="333"/>
    </location>
</feature>
<dbReference type="PANTHER" id="PTHR42693:SF53">
    <property type="entry name" value="ENDO-4-O-SULFATASE"/>
    <property type="match status" value="1"/>
</dbReference>
<evidence type="ECO:0000313" key="6">
    <source>
        <dbReference type="Proteomes" id="UP000525652"/>
    </source>
</evidence>
<comment type="caution">
    <text evidence="5">The sequence shown here is derived from an EMBL/GenBank/DDBJ whole genome shotgun (WGS) entry which is preliminary data.</text>
</comment>
<dbReference type="SUPFAM" id="SSF53649">
    <property type="entry name" value="Alkaline phosphatase-like"/>
    <property type="match status" value="1"/>
</dbReference>
<comment type="similarity">
    <text evidence="1">Belongs to the sulfatase family.</text>
</comment>
<evidence type="ECO:0000256" key="1">
    <source>
        <dbReference type="ARBA" id="ARBA00008779"/>
    </source>
</evidence>
<dbReference type="GO" id="GO:0004065">
    <property type="term" value="F:arylsulfatase activity"/>
    <property type="evidence" value="ECO:0007669"/>
    <property type="project" value="TreeGrafter"/>
</dbReference>
<dbReference type="EMBL" id="JACHVA010000101">
    <property type="protein sequence ID" value="MBC2602797.1"/>
    <property type="molecule type" value="Genomic_DNA"/>
</dbReference>
<dbReference type="GO" id="GO:0016740">
    <property type="term" value="F:transferase activity"/>
    <property type="evidence" value="ECO:0007669"/>
    <property type="project" value="UniProtKB-KW"/>
</dbReference>
<dbReference type="InterPro" id="IPR000917">
    <property type="entry name" value="Sulfatase_N"/>
</dbReference>
<keyword evidence="2 5" id="KW-0378">Hydrolase</keyword>
<evidence type="ECO:0000313" key="5">
    <source>
        <dbReference type="EMBL" id="MBC2602797.1"/>
    </source>
</evidence>
<keyword evidence="6" id="KW-1185">Reference proteome</keyword>
<evidence type="ECO:0000256" key="3">
    <source>
        <dbReference type="SAM" id="SignalP"/>
    </source>
</evidence>
<dbReference type="Proteomes" id="UP000525652">
    <property type="component" value="Unassembled WGS sequence"/>
</dbReference>
<evidence type="ECO:0000256" key="2">
    <source>
        <dbReference type="ARBA" id="ARBA00022801"/>
    </source>
</evidence>
<keyword evidence="5" id="KW-0808">Transferase</keyword>
<evidence type="ECO:0000259" key="4">
    <source>
        <dbReference type="Pfam" id="PF00884"/>
    </source>
</evidence>
<name>A0A7X1E6L2_9BACT</name>
<sequence>MKMLAILALAILAGLKSLAADESQPNILIIFVDDLGYETIGAYGALDFETPEIDRMAAEGILMDRAYTSPVCTPSRVSLHTGLYTSDHGQTNVLEVHKGTGDQVDFDRFSTFAQLFRDHGYATSVTGKWQLATLTEHPEHIRSAGFDSWYVWQIWDGKTKTSRYYQPYYNHDGIVVTGVEHQFGPDLMRDYVEESMALCSQVEKPFLIVHNMVLPHVPIVPTPSDLASGNEASLATMVSYLDQEVGQLLDTIEALGIRENTYVFFIGDNGTQAESVRRTVDGSVVDGKWSLTEGGTHVPFIVWGPSSIPEGETLDVLVDIVDVFPTLADLAGIPIPEEFHLGGFSIANQIRGGSGQEASRQWVHQGIGSNESVFDGEWRLNSDGQLFDCRNLPVMVPVVTKTPESEEARARLNEIFGQIGHD</sequence>
<dbReference type="InterPro" id="IPR017850">
    <property type="entry name" value="Alkaline_phosphatase_core_sf"/>
</dbReference>
<organism evidence="5 6">
    <name type="scientific">Puniceicoccus vermicola</name>
    <dbReference type="NCBI Taxonomy" id="388746"/>
    <lineage>
        <taxon>Bacteria</taxon>
        <taxon>Pseudomonadati</taxon>
        <taxon>Verrucomicrobiota</taxon>
        <taxon>Opitutia</taxon>
        <taxon>Puniceicoccales</taxon>
        <taxon>Puniceicoccaceae</taxon>
        <taxon>Puniceicoccus</taxon>
    </lineage>
</organism>